<dbReference type="PROSITE" id="PS50977">
    <property type="entry name" value="HTH_TETR_2"/>
    <property type="match status" value="1"/>
</dbReference>
<dbReference type="Pfam" id="PF00440">
    <property type="entry name" value="TetR_N"/>
    <property type="match status" value="1"/>
</dbReference>
<dbReference type="GO" id="GO:0003677">
    <property type="term" value="F:DNA binding"/>
    <property type="evidence" value="ECO:0007669"/>
    <property type="project" value="UniProtKB-UniRule"/>
</dbReference>
<dbReference type="Proteomes" id="UP000190951">
    <property type="component" value="Chromosome"/>
</dbReference>
<dbReference type="SUPFAM" id="SSF48498">
    <property type="entry name" value="Tetracyclin repressor-like, C-terminal domain"/>
    <property type="match status" value="1"/>
</dbReference>
<reference evidence="2 3" key="1">
    <citation type="submission" date="2022-04" db="EMBL/GenBank/DDBJ databases">
        <title>Genome sequence of C. roseum typestrain.</title>
        <authorList>
            <person name="Poehlein A."/>
            <person name="Schoch T."/>
            <person name="Duerre P."/>
            <person name="Daniel R."/>
        </authorList>
    </citation>
    <scope>NUCLEOTIDE SEQUENCE [LARGE SCALE GENOMIC DNA]</scope>
    <source>
        <strain evidence="2 3">DSM 7320</strain>
    </source>
</reference>
<organism evidence="2 3">
    <name type="scientific">Clostridium felsineum</name>
    <dbReference type="NCBI Taxonomy" id="36839"/>
    <lineage>
        <taxon>Bacteria</taxon>
        <taxon>Bacillati</taxon>
        <taxon>Bacillota</taxon>
        <taxon>Clostridia</taxon>
        <taxon>Eubacteriales</taxon>
        <taxon>Clostridiaceae</taxon>
        <taxon>Clostridium</taxon>
    </lineage>
</organism>
<dbReference type="PANTHER" id="PTHR43479">
    <property type="entry name" value="ACREF/ENVCD OPERON REPRESSOR-RELATED"/>
    <property type="match status" value="1"/>
</dbReference>
<dbReference type="AlphaFoldDB" id="A0A1S8KZB0"/>
<dbReference type="KEGG" id="crw:CROST_036090"/>
<dbReference type="PANTHER" id="PTHR43479:SF20">
    <property type="entry name" value="HTH TETR-TYPE DOMAIN-CONTAINING PROTEIN"/>
    <property type="match status" value="1"/>
</dbReference>
<dbReference type="InterPro" id="IPR001647">
    <property type="entry name" value="HTH_TetR"/>
</dbReference>
<dbReference type="InterPro" id="IPR050624">
    <property type="entry name" value="HTH-type_Tx_Regulator"/>
</dbReference>
<name>A0A1S8KZB0_9CLOT</name>
<accession>A0A1S8KZB0</accession>
<keyword evidence="3" id="KW-1185">Reference proteome</keyword>
<dbReference type="EMBL" id="CP096983">
    <property type="protein sequence ID" value="URZ12864.1"/>
    <property type="molecule type" value="Genomic_DNA"/>
</dbReference>
<evidence type="ECO:0000313" key="2">
    <source>
        <dbReference type="EMBL" id="URZ12864.1"/>
    </source>
</evidence>
<proteinExistence type="predicted"/>
<dbReference type="Gene3D" id="1.10.357.10">
    <property type="entry name" value="Tetracycline Repressor, domain 2"/>
    <property type="match status" value="1"/>
</dbReference>
<keyword evidence="1" id="KW-0238">DNA-binding</keyword>
<gene>
    <name evidence="2" type="ORF">CROST_036090</name>
</gene>
<sequence length="204" mass="23498">MEKSKYHHGNLKEDMIKNGLQLLTTEGYEEFSLRKVAKMCGVSHTAPYKHFRNKDELISAIIFEATQKFKRSLEETSLRYQNDFQKQIVEVGKRYIKFMVENPDYFKVLFINDLNTKLVIQDESLAFVRGDAFVPFKETASNYLNSLNLNYSDKDLNLSILLIWSTIHGLAALLTNKAIIYSGDYLELADSIISKNLSIVLNLL</sequence>
<evidence type="ECO:0000256" key="1">
    <source>
        <dbReference type="ARBA" id="ARBA00023125"/>
    </source>
</evidence>
<dbReference type="STRING" id="84029.CROST_38610"/>
<dbReference type="InterPro" id="IPR036271">
    <property type="entry name" value="Tet_transcr_reg_TetR-rel_C_sf"/>
</dbReference>
<dbReference type="InterPro" id="IPR009057">
    <property type="entry name" value="Homeodomain-like_sf"/>
</dbReference>
<dbReference type="PRINTS" id="PR00455">
    <property type="entry name" value="HTHTETR"/>
</dbReference>
<protein>
    <submittedName>
        <fullName evidence="2">Uncharacterized protein</fullName>
    </submittedName>
</protein>
<dbReference type="SUPFAM" id="SSF46689">
    <property type="entry name" value="Homeodomain-like"/>
    <property type="match status" value="1"/>
</dbReference>
<dbReference type="RefSeq" id="WP_077832254.1">
    <property type="nucleotide sequence ID" value="NZ_CP096983.1"/>
</dbReference>
<evidence type="ECO:0000313" key="3">
    <source>
        <dbReference type="Proteomes" id="UP000190951"/>
    </source>
</evidence>